<feature type="domain" description="IclR-ED" evidence="6">
    <location>
        <begin position="80"/>
        <end position="262"/>
    </location>
</feature>
<gene>
    <name evidence="8" type="ORF">JHX88_10715</name>
    <name evidence="7" type="ORF">SAMN05421772_10356</name>
</gene>
<dbReference type="PANTHER" id="PTHR30136:SF24">
    <property type="entry name" value="HTH-TYPE TRANSCRIPTIONAL REPRESSOR ALLR"/>
    <property type="match status" value="1"/>
</dbReference>
<evidence type="ECO:0000313" key="7">
    <source>
        <dbReference type="EMBL" id="SIS69615.1"/>
    </source>
</evidence>
<dbReference type="SUPFAM" id="SSF55781">
    <property type="entry name" value="GAF domain-like"/>
    <property type="match status" value="1"/>
</dbReference>
<feature type="binding site" evidence="4">
    <location>
        <position position="378"/>
    </location>
    <ligand>
        <name>substrate</name>
    </ligand>
</feature>
<feature type="binding site" evidence="4">
    <location>
        <position position="367"/>
    </location>
    <ligand>
        <name>substrate</name>
    </ligand>
</feature>
<dbReference type="SMART" id="SM00346">
    <property type="entry name" value="HTH_ICLR"/>
    <property type="match status" value="1"/>
</dbReference>
<dbReference type="InterPro" id="IPR050707">
    <property type="entry name" value="HTH_MetabolicPath_Reg"/>
</dbReference>
<evidence type="ECO:0000256" key="2">
    <source>
        <dbReference type="ARBA" id="ARBA00023125"/>
    </source>
</evidence>
<dbReference type="Pfam" id="PF01614">
    <property type="entry name" value="IclR_C"/>
    <property type="match status" value="1"/>
</dbReference>
<dbReference type="InterPro" id="IPR014757">
    <property type="entry name" value="Tscrpt_reg_IclR_C"/>
</dbReference>
<reference evidence="7 9" key="1">
    <citation type="submission" date="2017-01" db="EMBL/GenBank/DDBJ databases">
        <authorList>
            <person name="Varghese N."/>
            <person name="Submissions S."/>
        </authorList>
    </citation>
    <scope>NUCLEOTIDE SEQUENCE [LARGE SCALE GENOMIC DNA]</scope>
    <source>
        <strain evidence="7 9">DSM 18447</strain>
    </source>
</reference>
<keyword evidence="10" id="KW-1185">Reference proteome</keyword>
<evidence type="ECO:0000256" key="3">
    <source>
        <dbReference type="ARBA" id="ARBA00023163"/>
    </source>
</evidence>
<dbReference type="Proteomes" id="UP000186216">
    <property type="component" value="Unassembled WGS sequence"/>
</dbReference>
<proteinExistence type="predicted"/>
<dbReference type="InterPro" id="IPR011042">
    <property type="entry name" value="6-blade_b-propeller_TolB-like"/>
</dbReference>
<dbReference type="GO" id="GO:0045892">
    <property type="term" value="P:negative regulation of DNA-templated transcription"/>
    <property type="evidence" value="ECO:0007669"/>
    <property type="project" value="TreeGrafter"/>
</dbReference>
<keyword evidence="2" id="KW-0238">DNA-binding</keyword>
<evidence type="ECO:0000256" key="4">
    <source>
        <dbReference type="PIRSR" id="PIRSR605511-2"/>
    </source>
</evidence>
<dbReference type="PROSITE" id="PS51078">
    <property type="entry name" value="ICLR_ED"/>
    <property type="match status" value="1"/>
</dbReference>
<dbReference type="InterPro" id="IPR036390">
    <property type="entry name" value="WH_DNA-bd_sf"/>
</dbReference>
<dbReference type="InterPro" id="IPR005471">
    <property type="entry name" value="Tscrpt_reg_IclR_N"/>
</dbReference>
<keyword evidence="3" id="KW-0804">Transcription</keyword>
<sequence>MPNETSWKAEKTAPQGTGVLTKAFDILDEIALQQGQANARDIADATGIARPTLYRILSAMTARGIVRCDPVSHSYQIGFRTLDIAQQVWSSSNLSAISAGELRRLRDITGETTYLAVPEGDGVLSIGRFQGPHSRRSSAELGSIKPMHCTSQGKALLAFLPERQRAKFMAQPLDRRTEKTITEHSALEAELSAIRNRGYAVDDEEIVLGTRCVGAPILGSDGTAIAAISIAGPTFRVTIERVKFLAKEVAEAARIIGAQVNPETRKRPRGADFQPVSKQAAFIGGAPQWDAKRNSLFWIDHLAPALFESDQNGTQLVQEFDNRIDALALTRGFGPFVFTGHTALRLRDSARFDLPEPVIAAATMRSNDEILVMFRHGENGVQLRRMLPTGKLSEKAIVTGPASGFCISSDEGTAFIASRTSGTVTRLDLATEKSRVLSRIPQAAGSPVSCAVDMQGRVWVALAHGWSLARLDEIGEIAERVPVPTPNPTGLCFGGETGTDLYVTTERYGLDRNDLTNAPLSGHTLRLAD</sequence>
<dbReference type="InterPro" id="IPR029016">
    <property type="entry name" value="GAF-like_dom_sf"/>
</dbReference>
<evidence type="ECO:0000259" key="5">
    <source>
        <dbReference type="PROSITE" id="PS51077"/>
    </source>
</evidence>
<keyword evidence="1" id="KW-0805">Transcription regulation</keyword>
<dbReference type="PRINTS" id="PR01790">
    <property type="entry name" value="SMP30FAMILY"/>
</dbReference>
<dbReference type="PANTHER" id="PTHR30136">
    <property type="entry name" value="HELIX-TURN-HELIX TRANSCRIPTIONAL REGULATOR, ICLR FAMILY"/>
    <property type="match status" value="1"/>
</dbReference>
<evidence type="ECO:0000313" key="8">
    <source>
        <dbReference type="EMBL" id="WCR01426.1"/>
    </source>
</evidence>
<dbReference type="SUPFAM" id="SSF63829">
    <property type="entry name" value="Calcium-dependent phosphotriesterase"/>
    <property type="match status" value="1"/>
</dbReference>
<dbReference type="RefSeq" id="WP_076523949.1">
    <property type="nucleotide sequence ID" value="NZ_FTOU01000003.1"/>
</dbReference>
<dbReference type="GO" id="GO:0003700">
    <property type="term" value="F:DNA-binding transcription factor activity"/>
    <property type="evidence" value="ECO:0007669"/>
    <property type="project" value="TreeGrafter"/>
</dbReference>
<dbReference type="Pfam" id="PF08450">
    <property type="entry name" value="SGL"/>
    <property type="match status" value="1"/>
</dbReference>
<accession>A0AA45W2N5</accession>
<evidence type="ECO:0000313" key="10">
    <source>
        <dbReference type="Proteomes" id="UP001215549"/>
    </source>
</evidence>
<evidence type="ECO:0000259" key="6">
    <source>
        <dbReference type="PROSITE" id="PS51078"/>
    </source>
</evidence>
<dbReference type="InterPro" id="IPR036388">
    <property type="entry name" value="WH-like_DNA-bd_sf"/>
</dbReference>
<dbReference type="Pfam" id="PF09339">
    <property type="entry name" value="HTH_IclR"/>
    <property type="match status" value="1"/>
</dbReference>
<dbReference type="Gene3D" id="1.10.10.10">
    <property type="entry name" value="Winged helix-like DNA-binding domain superfamily/Winged helix DNA-binding domain"/>
    <property type="match status" value="1"/>
</dbReference>
<feature type="binding site" evidence="4">
    <location>
        <position position="365"/>
    </location>
    <ligand>
        <name>substrate</name>
    </ligand>
</feature>
<dbReference type="SUPFAM" id="SSF46785">
    <property type="entry name" value="Winged helix' DNA-binding domain"/>
    <property type="match status" value="1"/>
</dbReference>
<protein>
    <submittedName>
        <fullName evidence="8">SMP-30/gluconolactonase/LRE family protein</fullName>
    </submittedName>
    <submittedName>
        <fullName evidence="7">Transcriptional regulator, IclR family</fullName>
    </submittedName>
</protein>
<dbReference type="Proteomes" id="UP001215549">
    <property type="component" value="Chromosome"/>
</dbReference>
<dbReference type="InterPro" id="IPR005511">
    <property type="entry name" value="SMP-30"/>
</dbReference>
<evidence type="ECO:0000256" key="1">
    <source>
        <dbReference type="ARBA" id="ARBA00023015"/>
    </source>
</evidence>
<dbReference type="Gene3D" id="3.30.450.40">
    <property type="match status" value="1"/>
</dbReference>
<dbReference type="PROSITE" id="PS51077">
    <property type="entry name" value="HTH_ICLR"/>
    <property type="match status" value="1"/>
</dbReference>
<feature type="domain" description="HTH iclR-type" evidence="5">
    <location>
        <begin position="17"/>
        <end position="79"/>
    </location>
</feature>
<dbReference type="InterPro" id="IPR013658">
    <property type="entry name" value="SGL"/>
</dbReference>
<dbReference type="GO" id="GO:0003677">
    <property type="term" value="F:DNA binding"/>
    <property type="evidence" value="ECO:0007669"/>
    <property type="project" value="UniProtKB-KW"/>
</dbReference>
<dbReference type="Gene3D" id="2.120.10.30">
    <property type="entry name" value="TolB, C-terminal domain"/>
    <property type="match status" value="1"/>
</dbReference>
<dbReference type="EMBL" id="CP067140">
    <property type="protein sequence ID" value="WCR01426.1"/>
    <property type="molecule type" value="Genomic_DNA"/>
</dbReference>
<evidence type="ECO:0000313" key="9">
    <source>
        <dbReference type="Proteomes" id="UP000186216"/>
    </source>
</evidence>
<name>A0AA45W2N5_9RHOB</name>
<dbReference type="EMBL" id="FTOU01000003">
    <property type="protein sequence ID" value="SIS69615.1"/>
    <property type="molecule type" value="Genomic_DNA"/>
</dbReference>
<reference evidence="8 10" key="2">
    <citation type="submission" date="2021-01" db="EMBL/GenBank/DDBJ databases">
        <title>Biogeographic distribution of Paracoccus.</title>
        <authorList>
            <person name="Hollensteiner J."/>
            <person name="Leineberger J."/>
            <person name="Brinkhoff T."/>
            <person name="Daniel R."/>
        </authorList>
    </citation>
    <scope>NUCLEOTIDE SEQUENCE [LARGE SCALE GENOMIC DNA]</scope>
    <source>
        <strain evidence="8 10">DSM 18447</strain>
    </source>
</reference>
<organism evidence="7 9">
    <name type="scientific">Paracoccus saliphilus</name>
    <dbReference type="NCBI Taxonomy" id="405559"/>
    <lineage>
        <taxon>Bacteria</taxon>
        <taxon>Pseudomonadati</taxon>
        <taxon>Pseudomonadota</taxon>
        <taxon>Alphaproteobacteria</taxon>
        <taxon>Rhodobacterales</taxon>
        <taxon>Paracoccaceae</taxon>
        <taxon>Paracoccus</taxon>
    </lineage>
</organism>
<dbReference type="AlphaFoldDB" id="A0AA45W2N5"/>